<name>A0ACC0P4W9_RHOML</name>
<keyword evidence="2" id="KW-1185">Reference proteome</keyword>
<sequence length="105" mass="12068">MSNHCILDAQSMYFECSDSTLRMLKLYAPNAQVLNFKGVFDCRCGKEHQLGDQFFGQYIESEGSLSRDIYSPAERSILWTTLLFPAYSDACFQLLYWLTLSIVKS</sequence>
<evidence type="ECO:0000313" key="1">
    <source>
        <dbReference type="EMBL" id="KAI8560079.1"/>
    </source>
</evidence>
<organism evidence="1 2">
    <name type="scientific">Rhododendron molle</name>
    <name type="common">Chinese azalea</name>
    <name type="synonym">Azalea mollis</name>
    <dbReference type="NCBI Taxonomy" id="49168"/>
    <lineage>
        <taxon>Eukaryota</taxon>
        <taxon>Viridiplantae</taxon>
        <taxon>Streptophyta</taxon>
        <taxon>Embryophyta</taxon>
        <taxon>Tracheophyta</taxon>
        <taxon>Spermatophyta</taxon>
        <taxon>Magnoliopsida</taxon>
        <taxon>eudicotyledons</taxon>
        <taxon>Gunneridae</taxon>
        <taxon>Pentapetalae</taxon>
        <taxon>asterids</taxon>
        <taxon>Ericales</taxon>
        <taxon>Ericaceae</taxon>
        <taxon>Ericoideae</taxon>
        <taxon>Rhodoreae</taxon>
        <taxon>Rhododendron</taxon>
    </lineage>
</organism>
<gene>
    <name evidence="1" type="ORF">RHMOL_Rhmol04G0227400</name>
</gene>
<dbReference type="EMBL" id="CM046391">
    <property type="protein sequence ID" value="KAI8560079.1"/>
    <property type="molecule type" value="Genomic_DNA"/>
</dbReference>
<evidence type="ECO:0000313" key="2">
    <source>
        <dbReference type="Proteomes" id="UP001062846"/>
    </source>
</evidence>
<protein>
    <submittedName>
        <fullName evidence="1">Uncharacterized protein</fullName>
    </submittedName>
</protein>
<proteinExistence type="predicted"/>
<reference evidence="1" key="1">
    <citation type="submission" date="2022-02" db="EMBL/GenBank/DDBJ databases">
        <title>Plant Genome Project.</title>
        <authorList>
            <person name="Zhang R.-G."/>
        </authorList>
    </citation>
    <scope>NUCLEOTIDE SEQUENCE</scope>
    <source>
        <strain evidence="1">AT1</strain>
    </source>
</reference>
<dbReference type="Proteomes" id="UP001062846">
    <property type="component" value="Chromosome 4"/>
</dbReference>
<accession>A0ACC0P4W9</accession>
<comment type="caution">
    <text evidence="1">The sequence shown here is derived from an EMBL/GenBank/DDBJ whole genome shotgun (WGS) entry which is preliminary data.</text>
</comment>